<evidence type="ECO:0000256" key="2">
    <source>
        <dbReference type="ARBA" id="ARBA00023242"/>
    </source>
</evidence>
<gene>
    <name evidence="4" type="ORF">FNF29_05831</name>
</gene>
<sequence length="860" mass="88453">MAVPEFVANPLGAIRERFEAAVAGAGGRAPDPDSDWGVASHFRRQLTSEAAISSVPLLTKATFGRVMPPGTLVRYRGMVQYGFPIMYHEPAIPDAQPSGLKWHMGRYAPLPDNVVDPPGATPRRASHMEFYCVPVPAQGSWSRDATLRGANELAESVWAAKRSAAGAGPRAAKRRANDDEDDDEDVEGGGAQDGAAQAAARRARLELESSTAAAPTQAPSSSSSSAASASAAGSELMPPPSGTPADAVAPIDAYNPFPGEEDECPCLATLFGVGEDTPLRAGQAVEIFGVLQGDVAAAPPGGPASVRSLGPAEAAALGLSSVQAHMMTQPEHWALNPSAAHVPRVHAIVWRTLAPAFPLLQPPLAPTGPFSLLDVTTFAARCVAEAPSAADAAADVWGAADAAVAAVPRLASPEKTFARELAARSAAVEASGAAALAALPTMAGKPPATLRAELISYLSALTAGDQFAAEFVLLALLSRVVVRGADRPVGKLSVNITGFPECVAAGPDTPSFAAAAAAPDAAGGSTPPAPLPPGPMGAEQLRAAGVAIPLATGGSHWSRLLHTGVKLVLPRAALLPMTRAALQSVDIVPRKDNVLDRLRGGVLQLPDGTALIVDETLLQTGEYHGRAFKALHALRTLATNSQALYDFSASDGPAGACVLSFPADLPLLVVSHGKSVLDCDAVVPLSASAKASAAAAQTSAMVPPPPTAEFLERSRLYLATARHLPFAYAEGMRDVIQADLAAFKGSHTADDPVQVADLHRLLDTARLVAASLGATELTREHWEHVKRLETERRERVRASRATTAAASAPSNRARVTLRASRAAAAPPGSAAATAGQSTPTRAGGEQPGTPNPDAAWPPTP</sequence>
<dbReference type="EMBL" id="VLTN01000041">
    <property type="protein sequence ID" value="KAA0149619.1"/>
    <property type="molecule type" value="Genomic_DNA"/>
</dbReference>
<feature type="region of interest" description="Disordered" evidence="3">
    <location>
        <begin position="793"/>
        <end position="860"/>
    </location>
</feature>
<dbReference type="GO" id="GO:0005634">
    <property type="term" value="C:nucleus"/>
    <property type="evidence" value="ECO:0007669"/>
    <property type="project" value="UniProtKB-SubCell"/>
</dbReference>
<evidence type="ECO:0000256" key="3">
    <source>
        <dbReference type="SAM" id="MobiDB-lite"/>
    </source>
</evidence>
<accession>A0A5A8CAJ7</accession>
<feature type="compositionally biased region" description="Low complexity" evidence="3">
    <location>
        <begin position="799"/>
        <end position="840"/>
    </location>
</feature>
<evidence type="ECO:0000256" key="1">
    <source>
        <dbReference type="ARBA" id="ARBA00004123"/>
    </source>
</evidence>
<feature type="compositionally biased region" description="Low complexity" evidence="3">
    <location>
        <begin position="161"/>
        <end position="170"/>
    </location>
</feature>
<evidence type="ECO:0008006" key="6">
    <source>
        <dbReference type="Google" id="ProtNLM"/>
    </source>
</evidence>
<comment type="caution">
    <text evidence="4">The sequence shown here is derived from an EMBL/GenBank/DDBJ whole genome shotgun (WGS) entry which is preliminary data.</text>
</comment>
<protein>
    <recommendedName>
        <fullName evidence="6">Mini-chromosome maintenance complex-binding protein</fullName>
    </recommendedName>
</protein>
<feature type="compositionally biased region" description="Acidic residues" evidence="3">
    <location>
        <begin position="178"/>
        <end position="187"/>
    </location>
</feature>
<keyword evidence="5" id="KW-1185">Reference proteome</keyword>
<proteinExistence type="predicted"/>
<name>A0A5A8CAJ7_CAFRO</name>
<dbReference type="PANTHER" id="PTHR13489:SF0">
    <property type="entry name" value="MINI-CHROMOSOME MAINTENANCE COMPLEX-BINDING PROTEIN"/>
    <property type="match status" value="1"/>
</dbReference>
<dbReference type="InterPro" id="IPR019140">
    <property type="entry name" value="MCM_complex-bd"/>
</dbReference>
<comment type="subcellular location">
    <subcellularLocation>
        <location evidence="1">Nucleus</location>
    </subcellularLocation>
</comment>
<keyword evidence="2" id="KW-0539">Nucleus</keyword>
<dbReference type="PANTHER" id="PTHR13489">
    <property type="entry name" value="MINI-CHROMOSOME MAINTENANCE COMPLEX-BINDING PROTEIN"/>
    <property type="match status" value="1"/>
</dbReference>
<dbReference type="Pfam" id="PF09739">
    <property type="entry name" value="MCM_bind"/>
    <property type="match status" value="2"/>
</dbReference>
<feature type="region of interest" description="Disordered" evidence="3">
    <location>
        <begin position="161"/>
        <end position="256"/>
    </location>
</feature>
<feature type="compositionally biased region" description="Low complexity" evidence="3">
    <location>
        <begin position="209"/>
        <end position="232"/>
    </location>
</feature>
<dbReference type="GO" id="GO:0006261">
    <property type="term" value="P:DNA-templated DNA replication"/>
    <property type="evidence" value="ECO:0007669"/>
    <property type="project" value="TreeGrafter"/>
</dbReference>
<dbReference type="Proteomes" id="UP000323011">
    <property type="component" value="Unassembled WGS sequence"/>
</dbReference>
<organism evidence="4 5">
    <name type="scientific">Cafeteria roenbergensis</name>
    <name type="common">Marine flagellate</name>
    <dbReference type="NCBI Taxonomy" id="33653"/>
    <lineage>
        <taxon>Eukaryota</taxon>
        <taxon>Sar</taxon>
        <taxon>Stramenopiles</taxon>
        <taxon>Bigyra</taxon>
        <taxon>Opalozoa</taxon>
        <taxon>Bicosoecida</taxon>
        <taxon>Cafeteriaceae</taxon>
        <taxon>Cafeteria</taxon>
    </lineage>
</organism>
<reference evidence="4 5" key="1">
    <citation type="submission" date="2019-07" db="EMBL/GenBank/DDBJ databases">
        <title>Genomes of Cafeteria roenbergensis.</title>
        <authorList>
            <person name="Fischer M.G."/>
            <person name="Hackl T."/>
            <person name="Roman M."/>
        </authorList>
    </citation>
    <scope>NUCLEOTIDE SEQUENCE [LARGE SCALE GENOMIC DNA]</scope>
    <source>
        <strain evidence="4 5">BVI</strain>
    </source>
</reference>
<evidence type="ECO:0000313" key="5">
    <source>
        <dbReference type="Proteomes" id="UP000323011"/>
    </source>
</evidence>
<evidence type="ECO:0000313" key="4">
    <source>
        <dbReference type="EMBL" id="KAA0149619.1"/>
    </source>
</evidence>
<dbReference type="AlphaFoldDB" id="A0A5A8CAJ7"/>
<dbReference type="GO" id="GO:0003682">
    <property type="term" value="F:chromatin binding"/>
    <property type="evidence" value="ECO:0007669"/>
    <property type="project" value="TreeGrafter"/>
</dbReference>